<organism evidence="3 4">
    <name type="scientific">Noviherbaspirillum humi</name>
    <dbReference type="NCBI Taxonomy" id="1688639"/>
    <lineage>
        <taxon>Bacteria</taxon>
        <taxon>Pseudomonadati</taxon>
        <taxon>Pseudomonadota</taxon>
        <taxon>Betaproteobacteria</taxon>
        <taxon>Burkholderiales</taxon>
        <taxon>Oxalobacteraceae</taxon>
        <taxon>Noviherbaspirillum</taxon>
    </lineage>
</organism>
<protein>
    <submittedName>
        <fullName evidence="3">Phasin family protein</fullName>
    </submittedName>
</protein>
<dbReference type="NCBIfam" id="TIGR01841">
    <property type="entry name" value="phasin"/>
    <property type="match status" value="1"/>
</dbReference>
<dbReference type="EMBL" id="FZOT01000006">
    <property type="protein sequence ID" value="SNS79760.1"/>
    <property type="molecule type" value="Genomic_DNA"/>
</dbReference>
<evidence type="ECO:0000259" key="2">
    <source>
        <dbReference type="Pfam" id="PF09361"/>
    </source>
</evidence>
<dbReference type="Proteomes" id="UP000198284">
    <property type="component" value="Unassembled WGS sequence"/>
</dbReference>
<sequence>MIALNQQMPESARAHMEAQFNLLSEMSKQLFGSMQRLNELNIQVVQTILQESFESTREVISAQDPYEALSIAAAQAQPAAEKLRAYQQHLTDIAARTQVDLSKAAERHVPETSRTAAAVVDEVARIGSEAAQQATQRQRAALDKLSTPLGKSVPGKSGTTANVH</sequence>
<evidence type="ECO:0000313" key="4">
    <source>
        <dbReference type="Proteomes" id="UP000198284"/>
    </source>
</evidence>
<feature type="region of interest" description="Disordered" evidence="1">
    <location>
        <begin position="137"/>
        <end position="164"/>
    </location>
</feature>
<feature type="domain" description="Phasin" evidence="2">
    <location>
        <begin position="13"/>
        <end position="109"/>
    </location>
</feature>
<accession>A0A239HEI5</accession>
<evidence type="ECO:0000256" key="1">
    <source>
        <dbReference type="SAM" id="MobiDB-lite"/>
    </source>
</evidence>
<proteinExistence type="predicted"/>
<dbReference type="AlphaFoldDB" id="A0A239HEI5"/>
<dbReference type="Pfam" id="PF09361">
    <property type="entry name" value="Phasin_2"/>
    <property type="match status" value="1"/>
</dbReference>
<reference evidence="3 4" key="1">
    <citation type="submission" date="2017-06" db="EMBL/GenBank/DDBJ databases">
        <authorList>
            <person name="Kim H.J."/>
            <person name="Triplett B.A."/>
        </authorList>
    </citation>
    <scope>NUCLEOTIDE SEQUENCE [LARGE SCALE GENOMIC DNA]</scope>
    <source>
        <strain evidence="3 4">U15</strain>
    </source>
</reference>
<name>A0A239HEI5_9BURK</name>
<evidence type="ECO:0000313" key="3">
    <source>
        <dbReference type="EMBL" id="SNS79760.1"/>
    </source>
</evidence>
<keyword evidence="4" id="KW-1185">Reference proteome</keyword>
<gene>
    <name evidence="3" type="ORF">SAMN06265795_106220</name>
</gene>
<dbReference type="RefSeq" id="WP_245844933.1">
    <property type="nucleotide sequence ID" value="NZ_FZOT01000006.1"/>
</dbReference>
<dbReference type="InterPro" id="IPR018968">
    <property type="entry name" value="Phasin"/>
</dbReference>
<dbReference type="InterPro" id="IPR010127">
    <property type="entry name" value="Phasin_subfam-1"/>
</dbReference>